<dbReference type="InParanoid" id="A0A286UVV2"/>
<dbReference type="Pfam" id="PF01398">
    <property type="entry name" value="JAB"/>
    <property type="match status" value="1"/>
</dbReference>
<evidence type="ECO:0000256" key="4">
    <source>
        <dbReference type="SAM" id="MobiDB-lite"/>
    </source>
</evidence>
<keyword evidence="3" id="KW-0647">Proteasome</keyword>
<feature type="domain" description="MPN" evidence="5">
    <location>
        <begin position="17"/>
        <end position="152"/>
    </location>
</feature>
<evidence type="ECO:0000256" key="3">
    <source>
        <dbReference type="ARBA" id="ARBA00022942"/>
    </source>
</evidence>
<evidence type="ECO:0000256" key="1">
    <source>
        <dbReference type="ARBA" id="ARBA00002187"/>
    </source>
</evidence>
<dbReference type="PANTHER" id="PTHR10540:SF7">
    <property type="entry name" value="26S PROTEASOME NON-ATPASE REGULATORY SUBUNIT 7"/>
    <property type="match status" value="1"/>
</dbReference>
<dbReference type="FunCoup" id="A0A286UVV2">
    <property type="interactions" value="418"/>
</dbReference>
<accession>A0A286UVV2</accession>
<dbReference type="STRING" id="2282107.A0A286UVV2"/>
<dbReference type="Pfam" id="PF13012">
    <property type="entry name" value="MitMem_reg"/>
    <property type="match status" value="1"/>
</dbReference>
<evidence type="ECO:0000313" key="7">
    <source>
        <dbReference type="Proteomes" id="UP000217199"/>
    </source>
</evidence>
<dbReference type="InterPro" id="IPR037518">
    <property type="entry name" value="MPN"/>
</dbReference>
<dbReference type="Proteomes" id="UP000217199">
    <property type="component" value="Unassembled WGS sequence"/>
</dbReference>
<dbReference type="EMBL" id="NBII01000001">
    <property type="protein sequence ID" value="PAV23698.1"/>
    <property type="molecule type" value="Genomic_DNA"/>
</dbReference>
<dbReference type="Gene3D" id="3.40.140.10">
    <property type="entry name" value="Cytidine Deaminase, domain 2"/>
    <property type="match status" value="1"/>
</dbReference>
<dbReference type="GO" id="GO:0008541">
    <property type="term" value="C:proteasome regulatory particle, lid subcomplex"/>
    <property type="evidence" value="ECO:0007669"/>
    <property type="project" value="UniProtKB-ARBA"/>
</dbReference>
<dbReference type="SMART" id="SM00232">
    <property type="entry name" value="JAB_MPN"/>
    <property type="match status" value="1"/>
</dbReference>
<dbReference type="InterPro" id="IPR024969">
    <property type="entry name" value="EIF3F/CSN6-like_C"/>
</dbReference>
<dbReference type="PANTHER" id="PTHR10540">
    <property type="entry name" value="EUKARYOTIC TRANSLATION INITIATION FACTOR 3 SUBUNIT F-RELATED"/>
    <property type="match status" value="1"/>
</dbReference>
<dbReference type="FunFam" id="3.40.140.10:FF:000004">
    <property type="entry name" value="26S proteasome regulatory subunit rpn-8"/>
    <property type="match status" value="1"/>
</dbReference>
<dbReference type="GO" id="GO:0008237">
    <property type="term" value="F:metallopeptidase activity"/>
    <property type="evidence" value="ECO:0007669"/>
    <property type="project" value="InterPro"/>
</dbReference>
<keyword evidence="7" id="KW-1185">Reference proteome</keyword>
<dbReference type="PROSITE" id="PS50249">
    <property type="entry name" value="MPN"/>
    <property type="match status" value="1"/>
</dbReference>
<evidence type="ECO:0000259" key="5">
    <source>
        <dbReference type="PROSITE" id="PS50249"/>
    </source>
</evidence>
<sequence length="332" mass="37224">MVATTTEQLLELQGTTVVVHPLVLLSVADHHARTVARSSSKRVVGVLLGQDNGKVINVANSFAVPFEEDEKDSKTWFLDHNFIDSVWEMFKKVNARERMIGWYHSGPKLRASDLEINELFKRFIPRPVMVIVDVRPQCVGIPTDAYFAVEEIKDDGTETRKTFLHVPSAIEAEEAEEIGVEHLLRDIKDSTTTTLTTRVSEQLASLRGLQSRLLEVHKYLVDVAAGKLPINHQIVYHLQDVFNLLPDLEEPSITHSFTANTNDQLLVVYLSSLVRSVIALHALVDNKEANGKAELEEGKDEEAKSKKTEKENGKKEEEKKKDEGKGGAEKPK</sequence>
<protein>
    <submittedName>
        <fullName evidence="6">Mov34-domain-containing</fullName>
    </submittedName>
</protein>
<comment type="caution">
    <text evidence="6">The sequence shown here is derived from an EMBL/GenBank/DDBJ whole genome shotgun (WGS) entry which is preliminary data.</text>
</comment>
<evidence type="ECO:0000313" key="6">
    <source>
        <dbReference type="EMBL" id="PAV23698.1"/>
    </source>
</evidence>
<dbReference type="AlphaFoldDB" id="A0A286UVV2"/>
<gene>
    <name evidence="6" type="ORF">PNOK_0076600</name>
</gene>
<organism evidence="6 7">
    <name type="scientific">Pyrrhoderma noxium</name>
    <dbReference type="NCBI Taxonomy" id="2282107"/>
    <lineage>
        <taxon>Eukaryota</taxon>
        <taxon>Fungi</taxon>
        <taxon>Dikarya</taxon>
        <taxon>Basidiomycota</taxon>
        <taxon>Agaricomycotina</taxon>
        <taxon>Agaricomycetes</taxon>
        <taxon>Hymenochaetales</taxon>
        <taxon>Hymenochaetaceae</taxon>
        <taxon>Pyrrhoderma</taxon>
    </lineage>
</organism>
<comment type="similarity">
    <text evidence="2">Belongs to the peptidase M67A family.</text>
</comment>
<feature type="region of interest" description="Disordered" evidence="4">
    <location>
        <begin position="289"/>
        <end position="332"/>
    </location>
</feature>
<proteinExistence type="inferred from homology"/>
<dbReference type="InterPro" id="IPR033858">
    <property type="entry name" value="MPN_RPN7_8"/>
</dbReference>
<dbReference type="OrthoDB" id="10256771at2759"/>
<dbReference type="CDD" id="cd08062">
    <property type="entry name" value="MPN_RPN7_8"/>
    <property type="match status" value="1"/>
</dbReference>
<evidence type="ECO:0000256" key="2">
    <source>
        <dbReference type="ARBA" id="ARBA00008568"/>
    </source>
</evidence>
<name>A0A286UVV2_9AGAM</name>
<comment type="function">
    <text evidence="1">Acts as a regulatory subunit of the 26S proteasome which is involved in the ATP-dependent degradation of ubiquitinated proteins.</text>
</comment>
<reference evidence="6 7" key="1">
    <citation type="journal article" date="2017" name="Mol. Ecol.">
        <title>Comparative and population genomic landscape of Phellinus noxius: A hypervariable fungus causing root rot in trees.</title>
        <authorList>
            <person name="Chung C.L."/>
            <person name="Lee T.J."/>
            <person name="Akiba M."/>
            <person name="Lee H.H."/>
            <person name="Kuo T.H."/>
            <person name="Liu D."/>
            <person name="Ke H.M."/>
            <person name="Yokoi T."/>
            <person name="Roa M.B."/>
            <person name="Lu M.J."/>
            <person name="Chang Y.Y."/>
            <person name="Ann P.J."/>
            <person name="Tsai J.N."/>
            <person name="Chen C.Y."/>
            <person name="Tzean S.S."/>
            <person name="Ota Y."/>
            <person name="Hattori T."/>
            <person name="Sahashi N."/>
            <person name="Liou R.F."/>
            <person name="Kikuchi T."/>
            <person name="Tsai I.J."/>
        </authorList>
    </citation>
    <scope>NUCLEOTIDE SEQUENCE [LARGE SCALE GENOMIC DNA]</scope>
    <source>
        <strain evidence="6 7">FFPRI411160</strain>
    </source>
</reference>
<dbReference type="InterPro" id="IPR000555">
    <property type="entry name" value="JAMM/MPN+_dom"/>
</dbReference>
<dbReference type="GO" id="GO:0043161">
    <property type="term" value="P:proteasome-mediated ubiquitin-dependent protein catabolic process"/>
    <property type="evidence" value="ECO:0007669"/>
    <property type="project" value="TreeGrafter"/>
</dbReference>